<reference evidence="1 2" key="1">
    <citation type="submission" date="2018-08" db="EMBL/GenBank/DDBJ databases">
        <title>A genome reference for cultivated species of the human gut microbiota.</title>
        <authorList>
            <person name="Zou Y."/>
            <person name="Xue W."/>
            <person name="Luo G."/>
        </authorList>
    </citation>
    <scope>NUCLEOTIDE SEQUENCE [LARGE SCALE GENOMIC DNA]</scope>
    <source>
        <strain evidence="1 2">AF35-6BH</strain>
    </source>
</reference>
<dbReference type="InterPro" id="IPR036412">
    <property type="entry name" value="HAD-like_sf"/>
</dbReference>
<protein>
    <submittedName>
        <fullName evidence="1">Cof-type HAD-IIB family hydrolase</fullName>
    </submittedName>
</protein>
<dbReference type="OrthoDB" id="1654797at2"/>
<dbReference type="GO" id="GO:0016791">
    <property type="term" value="F:phosphatase activity"/>
    <property type="evidence" value="ECO:0007669"/>
    <property type="project" value="TreeGrafter"/>
</dbReference>
<dbReference type="GeneID" id="92794109"/>
<dbReference type="PANTHER" id="PTHR10000:SF25">
    <property type="entry name" value="PHOSPHATASE YKRA-RELATED"/>
    <property type="match status" value="1"/>
</dbReference>
<dbReference type="Gene3D" id="3.40.50.1000">
    <property type="entry name" value="HAD superfamily/HAD-like"/>
    <property type="match status" value="1"/>
</dbReference>
<dbReference type="InterPro" id="IPR006379">
    <property type="entry name" value="HAD-SF_hydro_IIB"/>
</dbReference>
<dbReference type="PROSITE" id="PS01229">
    <property type="entry name" value="COF_2"/>
    <property type="match status" value="1"/>
</dbReference>
<dbReference type="InterPro" id="IPR000150">
    <property type="entry name" value="Cof"/>
</dbReference>
<proteinExistence type="predicted"/>
<dbReference type="SFLD" id="SFLDG01144">
    <property type="entry name" value="C2.B.4:_PGP_Like"/>
    <property type="match status" value="1"/>
</dbReference>
<accession>A0A415P6Z6</accession>
<keyword evidence="2" id="KW-1185">Reference proteome</keyword>
<dbReference type="EMBL" id="QRPK01000049">
    <property type="protein sequence ID" value="RHM08459.1"/>
    <property type="molecule type" value="Genomic_DNA"/>
</dbReference>
<dbReference type="NCBIfam" id="TIGR01484">
    <property type="entry name" value="HAD-SF-IIB"/>
    <property type="match status" value="1"/>
</dbReference>
<keyword evidence="1" id="KW-0378">Hydrolase</keyword>
<name>A0A415P6Z6_9FIRM</name>
<dbReference type="SUPFAM" id="SSF56784">
    <property type="entry name" value="HAD-like"/>
    <property type="match status" value="1"/>
</dbReference>
<organism evidence="1 2">
    <name type="scientific">Amedibacillus dolichus</name>
    <dbReference type="NCBI Taxonomy" id="31971"/>
    <lineage>
        <taxon>Bacteria</taxon>
        <taxon>Bacillati</taxon>
        <taxon>Bacillota</taxon>
        <taxon>Erysipelotrichia</taxon>
        <taxon>Erysipelotrichales</taxon>
        <taxon>Erysipelotrichaceae</taxon>
        <taxon>Amedibacillus</taxon>
    </lineage>
</organism>
<dbReference type="Proteomes" id="UP000284868">
    <property type="component" value="Unassembled WGS sequence"/>
</dbReference>
<dbReference type="PROSITE" id="PS01228">
    <property type="entry name" value="COF_1"/>
    <property type="match status" value="1"/>
</dbReference>
<dbReference type="RefSeq" id="WP_004800691.1">
    <property type="nucleotide sequence ID" value="NZ_CABKNA010000002.1"/>
</dbReference>
<dbReference type="SFLD" id="SFLDG01140">
    <property type="entry name" value="C2.B:_Phosphomannomutase_and_P"/>
    <property type="match status" value="1"/>
</dbReference>
<comment type="caution">
    <text evidence="1">The sequence shown here is derived from an EMBL/GenBank/DDBJ whole genome shotgun (WGS) entry which is preliminary data.</text>
</comment>
<dbReference type="AlphaFoldDB" id="A0A415P6Z6"/>
<dbReference type="NCBIfam" id="TIGR00099">
    <property type="entry name" value="Cof-subfamily"/>
    <property type="match status" value="1"/>
</dbReference>
<dbReference type="GO" id="GO:0000287">
    <property type="term" value="F:magnesium ion binding"/>
    <property type="evidence" value="ECO:0007669"/>
    <property type="project" value="TreeGrafter"/>
</dbReference>
<dbReference type="Gene3D" id="3.30.1240.10">
    <property type="match status" value="1"/>
</dbReference>
<dbReference type="GO" id="GO:0005829">
    <property type="term" value="C:cytosol"/>
    <property type="evidence" value="ECO:0007669"/>
    <property type="project" value="TreeGrafter"/>
</dbReference>
<dbReference type="InterPro" id="IPR023214">
    <property type="entry name" value="HAD_sf"/>
</dbReference>
<dbReference type="PANTHER" id="PTHR10000">
    <property type="entry name" value="PHOSPHOSERINE PHOSPHATASE"/>
    <property type="match status" value="1"/>
</dbReference>
<dbReference type="SFLD" id="SFLDS00003">
    <property type="entry name" value="Haloacid_Dehalogenase"/>
    <property type="match status" value="1"/>
</dbReference>
<gene>
    <name evidence="1" type="ORF">DWZ83_08200</name>
</gene>
<dbReference type="Pfam" id="PF08282">
    <property type="entry name" value="Hydrolase_3"/>
    <property type="match status" value="1"/>
</dbReference>
<evidence type="ECO:0000313" key="2">
    <source>
        <dbReference type="Proteomes" id="UP000284868"/>
    </source>
</evidence>
<evidence type="ECO:0000313" key="1">
    <source>
        <dbReference type="EMBL" id="RHM08459.1"/>
    </source>
</evidence>
<sequence>MIKAVFFDIDGTLLSLKDNSFPDSARFALTQLKKKGIKIFIATGRHLSEMKSLAIMELPFDGYVLLNGQLCLDANKKVLCSYPIFQEDKHILVELYEKKDIPIIFVEQESLYINMSNEIVEAAQRTIALPIPPIAAYSGNPIYQATAFVNKTECEQIMKHLPHCKMMRWNDVGVDIISNQGGKAIGMAQILKHYHLQRDEIMAFGDNENDMDMLAFAGLGIAMGNALDIVKKVSDDVTDTVDEDGIYHALQKYQLL</sequence>